<keyword evidence="1" id="KW-0472">Membrane</keyword>
<sequence length="83" mass="8705">MDGFTVSELVTRAIKYFLEGLAVALATFIIPQKKLNVEEILAVAIVAAVTFALLDLLAPSIGLTARQGAGFGLGANMVGFPRL</sequence>
<evidence type="ECO:0000313" key="2">
    <source>
        <dbReference type="EMBL" id="QHT13565.1"/>
    </source>
</evidence>
<dbReference type="AlphaFoldDB" id="A0A6C0DD51"/>
<reference evidence="2" key="1">
    <citation type="journal article" date="2020" name="Nature">
        <title>Giant virus diversity and host interactions through global metagenomics.</title>
        <authorList>
            <person name="Schulz F."/>
            <person name="Roux S."/>
            <person name="Paez-Espino D."/>
            <person name="Jungbluth S."/>
            <person name="Walsh D.A."/>
            <person name="Denef V.J."/>
            <person name="McMahon K.D."/>
            <person name="Konstantinidis K.T."/>
            <person name="Eloe-Fadrosh E.A."/>
            <person name="Kyrpides N.C."/>
            <person name="Woyke T."/>
        </authorList>
    </citation>
    <scope>NUCLEOTIDE SEQUENCE</scope>
    <source>
        <strain evidence="2">GVMAG-M-3300023174-132</strain>
    </source>
</reference>
<keyword evidence="1" id="KW-0812">Transmembrane</keyword>
<dbReference type="EMBL" id="MN739575">
    <property type="protein sequence ID" value="QHT13565.1"/>
    <property type="molecule type" value="Genomic_DNA"/>
</dbReference>
<feature type="transmembrane region" description="Helical" evidence="1">
    <location>
        <begin position="40"/>
        <end position="58"/>
    </location>
</feature>
<keyword evidence="1" id="KW-1133">Transmembrane helix</keyword>
<name>A0A6C0DD51_9ZZZZ</name>
<proteinExistence type="predicted"/>
<organism evidence="2">
    <name type="scientific">viral metagenome</name>
    <dbReference type="NCBI Taxonomy" id="1070528"/>
    <lineage>
        <taxon>unclassified sequences</taxon>
        <taxon>metagenomes</taxon>
        <taxon>organismal metagenomes</taxon>
    </lineage>
</organism>
<protein>
    <submittedName>
        <fullName evidence="2">Uncharacterized protein</fullName>
    </submittedName>
</protein>
<accession>A0A6C0DD51</accession>
<evidence type="ECO:0000256" key="1">
    <source>
        <dbReference type="SAM" id="Phobius"/>
    </source>
</evidence>